<evidence type="ECO:0000313" key="2">
    <source>
        <dbReference type="Proteomes" id="UP000076167"/>
    </source>
</evidence>
<protein>
    <submittedName>
        <fullName evidence="1">Uncharacterized protein</fullName>
    </submittedName>
</protein>
<accession>A0ABR5XVJ7</accession>
<evidence type="ECO:0000313" key="1">
    <source>
        <dbReference type="EMBL" id="KZC96845.1"/>
    </source>
</evidence>
<organism evidence="1 2">
    <name type="scientific">Thalassospira xiamenensis</name>
    <dbReference type="NCBI Taxonomy" id="220697"/>
    <lineage>
        <taxon>Bacteria</taxon>
        <taxon>Pseudomonadati</taxon>
        <taxon>Pseudomonadota</taxon>
        <taxon>Alphaproteobacteria</taxon>
        <taxon>Rhodospirillales</taxon>
        <taxon>Thalassospiraceae</taxon>
        <taxon>Thalassospira</taxon>
    </lineage>
</organism>
<proteinExistence type="predicted"/>
<name>A0ABR5XVJ7_9PROT</name>
<dbReference type="EMBL" id="LPXL01000062">
    <property type="protein sequence ID" value="KZC96845.1"/>
    <property type="molecule type" value="Genomic_DNA"/>
</dbReference>
<keyword evidence="2" id="KW-1185">Reference proteome</keyword>
<sequence>MPKRLCKLVGPAKAGSELLLILSQNLIIPWSESPSAKGPEGEIAIYAANSLIETPNSRRDVAAYYGNWLSLEFSASPDGLIPP</sequence>
<comment type="caution">
    <text evidence="1">The sequence shown here is derived from an EMBL/GenBank/DDBJ whole genome shotgun (WGS) entry which is preliminary data.</text>
</comment>
<reference evidence="1 2" key="1">
    <citation type="submission" date="2015-12" db="EMBL/GenBank/DDBJ databases">
        <title>Genome sequence of Thalassospira xiamenensis MCCC 1A03005.</title>
        <authorList>
            <person name="Lu L."/>
            <person name="Lai Q."/>
            <person name="Shao Z."/>
            <person name="Qian P."/>
        </authorList>
    </citation>
    <scope>NUCLEOTIDE SEQUENCE [LARGE SCALE GENOMIC DNA]</scope>
    <source>
        <strain evidence="1 2">MCCC 1A03005</strain>
    </source>
</reference>
<gene>
    <name evidence="1" type="ORF">AUP40_07225</name>
</gene>
<dbReference type="Proteomes" id="UP000076167">
    <property type="component" value="Unassembled WGS sequence"/>
</dbReference>